<dbReference type="OrthoDB" id="467062at2"/>
<dbReference type="AlphaFoldDB" id="A0A143DAY0"/>
<dbReference type="Proteomes" id="UP000076066">
    <property type="component" value="Chromosome"/>
</dbReference>
<dbReference type="InterPro" id="IPR036388">
    <property type="entry name" value="WH-like_DNA-bd_sf"/>
</dbReference>
<accession>A0A143DAY0</accession>
<feature type="domain" description="Transcriptional regulator HTH-type FeoC" evidence="1">
    <location>
        <begin position="4"/>
        <end position="74"/>
    </location>
</feature>
<dbReference type="GeneID" id="53315604"/>
<evidence type="ECO:0000313" key="2">
    <source>
        <dbReference type="EMBL" id="AMW33864.1"/>
    </source>
</evidence>
<dbReference type="RefSeq" id="WP_066131878.1">
    <property type="nucleotide sequence ID" value="NZ_CP014525.1"/>
</dbReference>
<keyword evidence="3" id="KW-1185">Reference proteome</keyword>
<organism evidence="2 3">
    <name type="scientific">Haematospirillum jordaniae</name>
    <dbReference type="NCBI Taxonomy" id="1549855"/>
    <lineage>
        <taxon>Bacteria</taxon>
        <taxon>Pseudomonadati</taxon>
        <taxon>Pseudomonadota</taxon>
        <taxon>Alphaproteobacteria</taxon>
        <taxon>Rhodospirillales</taxon>
        <taxon>Novispirillaceae</taxon>
        <taxon>Haematospirillum</taxon>
    </lineage>
</organism>
<name>A0A143DAY0_9PROT</name>
<dbReference type="InterPro" id="IPR036390">
    <property type="entry name" value="WH_DNA-bd_sf"/>
</dbReference>
<dbReference type="STRING" id="1549855.AY555_00300"/>
<sequence length="76" mass="8285">MNSLFAIRHCLQTYGPLSAADIAAHVNSTEEAVEPLIERWIAKGKARRITAPPPCGTRRGGCTTCPSVSVDLYEWV</sequence>
<evidence type="ECO:0000259" key="1">
    <source>
        <dbReference type="Pfam" id="PF09012"/>
    </source>
</evidence>
<dbReference type="InterPro" id="IPR015102">
    <property type="entry name" value="Tscrpt_reg_HTH_FeoC"/>
</dbReference>
<protein>
    <recommendedName>
        <fullName evidence="1">Transcriptional regulator HTH-type FeoC domain-containing protein</fullName>
    </recommendedName>
</protein>
<dbReference type="SUPFAM" id="SSF46785">
    <property type="entry name" value="Winged helix' DNA-binding domain"/>
    <property type="match status" value="1"/>
</dbReference>
<reference evidence="2 3" key="1">
    <citation type="submission" date="2016-02" db="EMBL/GenBank/DDBJ databases">
        <title>Complete Genome of H5569, the type strain of the newly described species Haematospirillium jordaniae.</title>
        <authorList>
            <person name="Nicholson A.C."/>
            <person name="Humrighouse B.W."/>
            <person name="Loparov V."/>
            <person name="McQuiston J.R."/>
        </authorList>
    </citation>
    <scope>NUCLEOTIDE SEQUENCE [LARGE SCALE GENOMIC DNA]</scope>
    <source>
        <strain evidence="2 3">H5569</strain>
    </source>
</reference>
<dbReference type="EMBL" id="CP014525">
    <property type="protein sequence ID" value="AMW33864.1"/>
    <property type="molecule type" value="Genomic_DNA"/>
</dbReference>
<dbReference type="KEGG" id="hjo:AY555_00300"/>
<gene>
    <name evidence="2" type="ORF">AY555_00300</name>
</gene>
<dbReference type="Gene3D" id="1.10.10.10">
    <property type="entry name" value="Winged helix-like DNA-binding domain superfamily/Winged helix DNA-binding domain"/>
    <property type="match status" value="1"/>
</dbReference>
<dbReference type="Pfam" id="PF09012">
    <property type="entry name" value="FeoC"/>
    <property type="match status" value="1"/>
</dbReference>
<proteinExistence type="predicted"/>
<evidence type="ECO:0000313" key="3">
    <source>
        <dbReference type="Proteomes" id="UP000076066"/>
    </source>
</evidence>